<keyword evidence="10 13" id="KW-0472">Membrane</keyword>
<comment type="similarity">
    <text evidence="2 13">Belongs to the glycosyltransferase 4 family. MraY subfamily.</text>
</comment>
<dbReference type="PROSITE" id="PS01348">
    <property type="entry name" value="MRAY_2"/>
    <property type="match status" value="1"/>
</dbReference>
<dbReference type="GO" id="GO:0051992">
    <property type="term" value="F:UDP-N-acetylmuramoyl-L-alanyl-D-glutamyl-meso-2,6-diaminopimelyl-D-alanyl-D-alanine:undecaprenyl-phosphate transferase activity"/>
    <property type="evidence" value="ECO:0007669"/>
    <property type="project" value="RHEA"/>
</dbReference>
<evidence type="ECO:0000256" key="2">
    <source>
        <dbReference type="ARBA" id="ARBA00005583"/>
    </source>
</evidence>
<dbReference type="InterPro" id="IPR000715">
    <property type="entry name" value="Glycosyl_transferase_4"/>
</dbReference>
<protein>
    <recommendedName>
        <fullName evidence="13 14">Phospho-N-acetylmuramoyl-pentapeptide-transferase</fullName>
        <ecNumber evidence="13 14">2.7.8.13</ecNumber>
    </recommendedName>
    <alternativeName>
        <fullName evidence="13">UDP-MurNAc-pentapeptide phosphotransferase</fullName>
    </alternativeName>
</protein>
<reference evidence="16 17" key="1">
    <citation type="submission" date="2014-05" db="EMBL/GenBank/DDBJ databases">
        <title>De novo Genome Sequence of Spirocheata sp.</title>
        <authorList>
            <person name="Shivani Y."/>
            <person name="Subhash Y."/>
            <person name="Tushar L."/>
            <person name="Sasikala C."/>
            <person name="Ramana C.V."/>
        </authorList>
    </citation>
    <scope>NUCLEOTIDE SEQUENCE [LARGE SCALE GENOMIC DNA]</scope>
    <source>
        <strain evidence="16 17">JC230</strain>
    </source>
</reference>
<evidence type="ECO:0000256" key="11">
    <source>
        <dbReference type="ARBA" id="ARBA00023306"/>
    </source>
</evidence>
<evidence type="ECO:0000256" key="14">
    <source>
        <dbReference type="NCBIfam" id="TIGR00445"/>
    </source>
</evidence>
<feature type="transmembrane region" description="Helical" evidence="13">
    <location>
        <begin position="238"/>
        <end position="255"/>
    </location>
</feature>
<dbReference type="PANTHER" id="PTHR22926">
    <property type="entry name" value="PHOSPHO-N-ACETYLMURAMOYL-PENTAPEPTIDE-TRANSFERASE"/>
    <property type="match status" value="1"/>
</dbReference>
<feature type="transmembrane region" description="Helical" evidence="13">
    <location>
        <begin position="262"/>
        <end position="283"/>
    </location>
</feature>
<comment type="catalytic activity">
    <reaction evidence="13">
        <text>UDP-N-acetyl-alpha-D-muramoyl-L-alanyl-gamma-D-glutamyl-meso-2,6-diaminopimeloyl-D-alanyl-D-alanine + di-trans,octa-cis-undecaprenyl phosphate = di-trans,octa-cis-undecaprenyl diphospho-N-acetyl-alpha-D-muramoyl-L-alanyl-D-glutamyl-meso-2,6-diaminopimeloyl-D-alanyl-D-alanine + UMP</text>
        <dbReference type="Rhea" id="RHEA:28386"/>
        <dbReference type="ChEBI" id="CHEBI:57865"/>
        <dbReference type="ChEBI" id="CHEBI:60392"/>
        <dbReference type="ChEBI" id="CHEBI:61386"/>
        <dbReference type="ChEBI" id="CHEBI:61387"/>
        <dbReference type="EC" id="2.7.8.13"/>
    </reaction>
</comment>
<dbReference type="PROSITE" id="PS01347">
    <property type="entry name" value="MRAY_1"/>
    <property type="match status" value="1"/>
</dbReference>
<dbReference type="Proteomes" id="UP000029692">
    <property type="component" value="Unassembled WGS sequence"/>
</dbReference>
<keyword evidence="13 15" id="KW-0479">Metal-binding</keyword>
<dbReference type="UniPathway" id="UPA00219"/>
<comment type="cofactor">
    <cofactor evidence="13 15">
        <name>Mg(2+)</name>
        <dbReference type="ChEBI" id="CHEBI:18420"/>
    </cofactor>
</comment>
<evidence type="ECO:0000256" key="13">
    <source>
        <dbReference type="HAMAP-Rule" id="MF_00038"/>
    </source>
</evidence>
<keyword evidence="7 13" id="KW-0133">Cell shape</keyword>
<dbReference type="HAMAP" id="MF_00038">
    <property type="entry name" value="MraY"/>
    <property type="match status" value="1"/>
</dbReference>
<dbReference type="AlphaFoldDB" id="A0A098R0M5"/>
<feature type="transmembrane region" description="Helical" evidence="13">
    <location>
        <begin position="171"/>
        <end position="192"/>
    </location>
</feature>
<feature type="binding site" evidence="15">
    <location>
        <position position="191"/>
    </location>
    <ligand>
        <name>Mg(2+)</name>
        <dbReference type="ChEBI" id="CHEBI:18420"/>
    </ligand>
</feature>
<evidence type="ECO:0000256" key="12">
    <source>
        <dbReference type="ARBA" id="ARBA00023316"/>
    </source>
</evidence>
<dbReference type="Pfam" id="PF00953">
    <property type="entry name" value="Glycos_transf_4"/>
    <property type="match status" value="1"/>
</dbReference>
<evidence type="ECO:0000256" key="4">
    <source>
        <dbReference type="ARBA" id="ARBA00022618"/>
    </source>
</evidence>
<evidence type="ECO:0000256" key="9">
    <source>
        <dbReference type="ARBA" id="ARBA00022989"/>
    </source>
</evidence>
<dbReference type="STRING" id="1480694.DC28_02250"/>
<keyword evidence="6 13" id="KW-0812">Transmembrane</keyword>
<keyword evidence="12 13" id="KW-0961">Cell wall biogenesis/degradation</keyword>
<dbReference type="GO" id="GO:0051301">
    <property type="term" value="P:cell division"/>
    <property type="evidence" value="ECO:0007669"/>
    <property type="project" value="UniProtKB-KW"/>
</dbReference>
<evidence type="ECO:0000313" key="17">
    <source>
        <dbReference type="Proteomes" id="UP000029692"/>
    </source>
</evidence>
<dbReference type="EMBL" id="JNUP01000023">
    <property type="protein sequence ID" value="KGE73509.1"/>
    <property type="molecule type" value="Genomic_DNA"/>
</dbReference>
<feature type="transmembrane region" description="Helical" evidence="13">
    <location>
        <begin position="134"/>
        <end position="151"/>
    </location>
</feature>
<keyword evidence="11 13" id="KW-0131">Cell cycle</keyword>
<keyword evidence="3" id="KW-0997">Cell inner membrane</keyword>
<feature type="transmembrane region" description="Helical" evidence="13">
    <location>
        <begin position="96"/>
        <end position="114"/>
    </location>
</feature>
<evidence type="ECO:0000256" key="15">
    <source>
        <dbReference type="PIRSR" id="PIRSR600715-1"/>
    </source>
</evidence>
<keyword evidence="9 13" id="KW-1133">Transmembrane helix</keyword>
<dbReference type="InterPro" id="IPR018480">
    <property type="entry name" value="PNAcMuramoyl-5peptid_Trfase_CS"/>
</dbReference>
<feature type="binding site" evidence="15">
    <location>
        <position position="266"/>
    </location>
    <ligand>
        <name>Mg(2+)</name>
        <dbReference type="ChEBI" id="CHEBI:18420"/>
    </ligand>
</feature>
<dbReference type="GO" id="GO:0046872">
    <property type="term" value="F:metal ion binding"/>
    <property type="evidence" value="ECO:0007669"/>
    <property type="project" value="UniProtKB-KW"/>
</dbReference>
<dbReference type="RefSeq" id="WP_037545302.1">
    <property type="nucleotide sequence ID" value="NZ_JNUP01000023.1"/>
</dbReference>
<feature type="transmembrane region" description="Helical" evidence="13">
    <location>
        <begin position="73"/>
        <end position="90"/>
    </location>
</feature>
<name>A0A098R0M5_9SPIO</name>
<dbReference type="InterPro" id="IPR003524">
    <property type="entry name" value="PNAcMuramoyl-5peptid_Trfase"/>
</dbReference>
<proteinExistence type="inferred from homology"/>
<comment type="function">
    <text evidence="13">Catalyzes the initial step of the lipid cycle reactions in the biosynthesis of the cell wall peptidoglycan: transfers peptidoglycan precursor phospho-MurNAc-pentapeptide from UDP-MurNAc-pentapeptide onto the lipid carrier undecaprenyl phosphate, yielding undecaprenyl-pyrophosphoryl-MurNAc-pentapeptide, known as lipid I.</text>
</comment>
<feature type="transmembrane region" description="Helical" evidence="13">
    <location>
        <begin position="199"/>
        <end position="218"/>
    </location>
</feature>
<sequence>MFKVLLYPLVEYFTPFNVFQYITFRAAYAAVTSLLLTLLLGPRVIRMLERWKIGEGIRSDGPQSHQKKTGTPTMGGLLLVFSTAFSVFLWMDISNLYTWISLVAILGFGAVGFADDYIKVFLNNKQGLPSRVKMLGLLVVSTVIMVMLYHSPVEYTTKLFIPMVKGAVLDLGVFFIPFGIFILVATSNAVNLTDGLDGLATGLTIMVGLTFAALAYLTGRVDFSEYLQIPYLRGAGEISILSFALVGACVGFLWFNSNPAEVFMGDTGSLMLGGVVGAISLMIKKELLLVIVGGVFVIEVLSVIIQVVSFKIRKKRVFLMAPLHHHFELKGWAENKVVLRFWILGGLFAILSLSTLKIR</sequence>
<organism evidence="16 17">
    <name type="scientific">Spirochaeta lutea</name>
    <dbReference type="NCBI Taxonomy" id="1480694"/>
    <lineage>
        <taxon>Bacteria</taxon>
        <taxon>Pseudomonadati</taxon>
        <taxon>Spirochaetota</taxon>
        <taxon>Spirochaetia</taxon>
        <taxon>Spirochaetales</taxon>
        <taxon>Spirochaetaceae</taxon>
        <taxon>Spirochaeta</taxon>
    </lineage>
</organism>
<keyword evidence="8 13" id="KW-0573">Peptidoglycan synthesis</keyword>
<keyword evidence="5 13" id="KW-0808">Transferase</keyword>
<comment type="caution">
    <text evidence="16">The sequence shown here is derived from an EMBL/GenBank/DDBJ whole genome shotgun (WGS) entry which is preliminary data.</text>
</comment>
<comment type="pathway">
    <text evidence="13">Cell wall biogenesis; peptidoglycan biosynthesis.</text>
</comment>
<gene>
    <name evidence="13 16" type="primary">mraY</name>
    <name evidence="16" type="ORF">DC28_02250</name>
</gene>
<dbReference type="GO" id="GO:0008963">
    <property type="term" value="F:phospho-N-acetylmuramoyl-pentapeptide-transferase activity"/>
    <property type="evidence" value="ECO:0007669"/>
    <property type="project" value="UniProtKB-UniRule"/>
</dbReference>
<evidence type="ECO:0000256" key="3">
    <source>
        <dbReference type="ARBA" id="ARBA00022519"/>
    </source>
</evidence>
<dbReference type="CDD" id="cd06852">
    <property type="entry name" value="GT_MraY"/>
    <property type="match status" value="1"/>
</dbReference>
<dbReference type="EC" id="2.7.8.13" evidence="13 14"/>
<evidence type="ECO:0000256" key="6">
    <source>
        <dbReference type="ARBA" id="ARBA00022692"/>
    </source>
</evidence>
<dbReference type="PANTHER" id="PTHR22926:SF5">
    <property type="entry name" value="PHOSPHO-N-ACETYLMURAMOYL-PENTAPEPTIDE-TRANSFERASE HOMOLOG"/>
    <property type="match status" value="1"/>
</dbReference>
<keyword evidence="4 13" id="KW-0132">Cell division</keyword>
<keyword evidence="13" id="KW-1003">Cell membrane</keyword>
<feature type="transmembrane region" description="Helical" evidence="13">
    <location>
        <begin position="20"/>
        <end position="40"/>
    </location>
</feature>
<evidence type="ECO:0000313" key="16">
    <source>
        <dbReference type="EMBL" id="KGE73509.1"/>
    </source>
</evidence>
<dbReference type="GO" id="GO:0071555">
    <property type="term" value="P:cell wall organization"/>
    <property type="evidence" value="ECO:0007669"/>
    <property type="project" value="UniProtKB-KW"/>
</dbReference>
<evidence type="ECO:0000256" key="1">
    <source>
        <dbReference type="ARBA" id="ARBA00004141"/>
    </source>
</evidence>
<keyword evidence="17" id="KW-1185">Reference proteome</keyword>
<keyword evidence="13 15" id="KW-0460">Magnesium</keyword>
<dbReference type="NCBIfam" id="TIGR00445">
    <property type="entry name" value="mraY"/>
    <property type="match status" value="1"/>
</dbReference>
<dbReference type="GO" id="GO:0005886">
    <property type="term" value="C:plasma membrane"/>
    <property type="evidence" value="ECO:0007669"/>
    <property type="project" value="UniProtKB-SubCell"/>
</dbReference>
<feature type="transmembrane region" description="Helical" evidence="13">
    <location>
        <begin position="337"/>
        <end position="356"/>
    </location>
</feature>
<feature type="transmembrane region" description="Helical" evidence="13">
    <location>
        <begin position="289"/>
        <end position="310"/>
    </location>
</feature>
<evidence type="ECO:0000256" key="7">
    <source>
        <dbReference type="ARBA" id="ARBA00022960"/>
    </source>
</evidence>
<dbReference type="GO" id="GO:0009252">
    <property type="term" value="P:peptidoglycan biosynthetic process"/>
    <property type="evidence" value="ECO:0007669"/>
    <property type="project" value="UniProtKB-UniRule"/>
</dbReference>
<comment type="subcellular location">
    <subcellularLocation>
        <location evidence="13">Cell membrane</location>
        <topology evidence="13">Multi-pass membrane protein</topology>
    </subcellularLocation>
    <subcellularLocation>
        <location evidence="1">Membrane</location>
        <topology evidence="1">Multi-pass membrane protein</topology>
    </subcellularLocation>
</comment>
<evidence type="ECO:0000256" key="8">
    <source>
        <dbReference type="ARBA" id="ARBA00022984"/>
    </source>
</evidence>
<dbReference type="eggNOG" id="COG0472">
    <property type="taxonomic scope" value="Bacteria"/>
</dbReference>
<dbReference type="GO" id="GO:0008360">
    <property type="term" value="P:regulation of cell shape"/>
    <property type="evidence" value="ECO:0007669"/>
    <property type="project" value="UniProtKB-KW"/>
</dbReference>
<evidence type="ECO:0000256" key="5">
    <source>
        <dbReference type="ARBA" id="ARBA00022679"/>
    </source>
</evidence>
<evidence type="ECO:0000256" key="10">
    <source>
        <dbReference type="ARBA" id="ARBA00023136"/>
    </source>
</evidence>
<accession>A0A098R0M5</accession>
<dbReference type="OrthoDB" id="9805475at2"/>